<sequence length="271" mass="30050">MDLFKGRTAVLATMHRKEQAIAPILESEFDLKVIVPSDFNTDQFGTFTREIARTGDQIEAAHRKALSAIEQTGLDFAIASEGSFAPHPAMPMLPSDREIVLLIDTVHNLEIIGEVISLETNFAHRSVSSFEQAREFAIKVGFPEHKLVVIDQDQITKGICDFQQLEELINAASKPVHLETDMRAMHNPTRMKAIAQATQDLVKKLKSSCPNCSKPGFSVSDIKRGLPCGWCNAPTDLILAEIYRCQTCGFEQLLPTESQVADPMYCAFCNP</sequence>
<accession>A0A1Z4J9K5</accession>
<dbReference type="InterPro" id="IPR046612">
    <property type="entry name" value="DUF6671"/>
</dbReference>
<protein>
    <recommendedName>
        <fullName evidence="1">DUF6671 domain-containing protein</fullName>
    </recommendedName>
</protein>
<dbReference type="AlphaFoldDB" id="A0A1Z4J9K5"/>
<feature type="domain" description="DUF6671" evidence="1">
    <location>
        <begin position="64"/>
        <end position="271"/>
    </location>
</feature>
<evidence type="ECO:0000313" key="3">
    <source>
        <dbReference type="Proteomes" id="UP000217895"/>
    </source>
</evidence>
<proteinExistence type="predicted"/>
<name>A0A1Z4J9K5_LEPBY</name>
<organism evidence="2 3">
    <name type="scientific">Leptolyngbya boryana NIES-2135</name>
    <dbReference type="NCBI Taxonomy" id="1973484"/>
    <lineage>
        <taxon>Bacteria</taxon>
        <taxon>Bacillati</taxon>
        <taxon>Cyanobacteriota</taxon>
        <taxon>Cyanophyceae</taxon>
        <taxon>Leptolyngbyales</taxon>
        <taxon>Leptolyngbyaceae</taxon>
        <taxon>Leptolyngbya group</taxon>
        <taxon>Leptolyngbya</taxon>
    </lineage>
</organism>
<evidence type="ECO:0000259" key="1">
    <source>
        <dbReference type="Pfam" id="PF20376"/>
    </source>
</evidence>
<dbReference type="Pfam" id="PF20376">
    <property type="entry name" value="DUF6671"/>
    <property type="match status" value="1"/>
</dbReference>
<reference evidence="2 3" key="1">
    <citation type="submission" date="2017-06" db="EMBL/GenBank/DDBJ databases">
        <title>Genome sequencing of cyanobaciteial culture collection at National Institute for Environmental Studies (NIES).</title>
        <authorList>
            <person name="Hirose Y."/>
            <person name="Shimura Y."/>
            <person name="Fujisawa T."/>
            <person name="Nakamura Y."/>
            <person name="Kawachi M."/>
        </authorList>
    </citation>
    <scope>NUCLEOTIDE SEQUENCE [LARGE SCALE GENOMIC DNA]</scope>
    <source>
        <strain evidence="2 3">NIES-2135</strain>
    </source>
</reference>
<gene>
    <name evidence="2" type="ORF">NIES2135_01980</name>
</gene>
<dbReference type="Proteomes" id="UP000217895">
    <property type="component" value="Chromosome"/>
</dbReference>
<keyword evidence="3" id="KW-1185">Reference proteome</keyword>
<evidence type="ECO:0000313" key="2">
    <source>
        <dbReference type="EMBL" id="BAY53393.1"/>
    </source>
</evidence>
<dbReference type="EMBL" id="AP018203">
    <property type="protein sequence ID" value="BAY53393.1"/>
    <property type="molecule type" value="Genomic_DNA"/>
</dbReference>